<dbReference type="Proteomes" id="UP000475862">
    <property type="component" value="Unassembled WGS sequence"/>
</dbReference>
<evidence type="ECO:0000313" key="2">
    <source>
        <dbReference type="Proteomes" id="UP000475862"/>
    </source>
</evidence>
<proteinExistence type="predicted"/>
<reference evidence="1 2" key="1">
    <citation type="submission" date="2019-08" db="EMBL/GenBank/DDBJ databases">
        <title>The genome of the soybean aphid Biotype 1, its phylome, world population structure and adaptation to the North American continent.</title>
        <authorList>
            <person name="Giordano R."/>
            <person name="Donthu R.K."/>
            <person name="Hernandez A.G."/>
            <person name="Wright C.L."/>
            <person name="Zimin A.V."/>
        </authorList>
    </citation>
    <scope>NUCLEOTIDE SEQUENCE [LARGE SCALE GENOMIC DNA]</scope>
    <source>
        <tissue evidence="1">Whole aphids</tissue>
    </source>
</reference>
<dbReference type="AlphaFoldDB" id="A0A6G0SYP6"/>
<comment type="caution">
    <text evidence="1">The sequence shown here is derived from an EMBL/GenBank/DDBJ whole genome shotgun (WGS) entry which is preliminary data.</text>
</comment>
<keyword evidence="2" id="KW-1185">Reference proteome</keyword>
<dbReference type="EMBL" id="VYZN01000127">
    <property type="protein sequence ID" value="KAE9523215.1"/>
    <property type="molecule type" value="Genomic_DNA"/>
</dbReference>
<dbReference type="OrthoDB" id="6584391at2759"/>
<evidence type="ECO:0000313" key="1">
    <source>
        <dbReference type="EMBL" id="KAE9523215.1"/>
    </source>
</evidence>
<organism evidence="1 2">
    <name type="scientific">Aphis glycines</name>
    <name type="common">Soybean aphid</name>
    <dbReference type="NCBI Taxonomy" id="307491"/>
    <lineage>
        <taxon>Eukaryota</taxon>
        <taxon>Metazoa</taxon>
        <taxon>Ecdysozoa</taxon>
        <taxon>Arthropoda</taxon>
        <taxon>Hexapoda</taxon>
        <taxon>Insecta</taxon>
        <taxon>Pterygota</taxon>
        <taxon>Neoptera</taxon>
        <taxon>Paraneoptera</taxon>
        <taxon>Hemiptera</taxon>
        <taxon>Sternorrhyncha</taxon>
        <taxon>Aphidomorpha</taxon>
        <taxon>Aphidoidea</taxon>
        <taxon>Aphididae</taxon>
        <taxon>Aphidini</taxon>
        <taxon>Aphis</taxon>
        <taxon>Aphis</taxon>
    </lineage>
</organism>
<sequence length="175" mass="20455">MRLEVVVDRAKLAIDSMGDSVKKKPNLTQCAKECVLYYICGYVSKQIQKHTKCNVCLSAFKDWDAQLPEAALTNLKTKGYLLYPYKHFFKLIMAIEEGFVKFAQDPEVFNKTIDYVIIEHNNLLTFPCNIHKTEIMTTIFQYYITMRMNQYTLIQNKEVKQKSFKKKKLSKLVST</sequence>
<name>A0A6G0SYP6_APHGL</name>
<protein>
    <submittedName>
        <fullName evidence="1">Uncharacterized protein</fullName>
    </submittedName>
</protein>
<gene>
    <name evidence="1" type="ORF">AGLY_016382</name>
</gene>
<accession>A0A6G0SYP6</accession>